<name>A0A084WMY0_ANOSI</name>
<dbReference type="VEuPathDB" id="VectorBase:ASIC019644"/>
<accession>A0A084WMY0</accession>
<dbReference type="EnsemblMetazoa" id="ASIC019644-RA">
    <property type="protein sequence ID" value="ASIC019644-PA"/>
    <property type="gene ID" value="ASIC019644"/>
</dbReference>
<reference evidence="2" key="2">
    <citation type="submission" date="2020-05" db="UniProtKB">
        <authorList>
            <consortium name="EnsemblMetazoa"/>
        </authorList>
    </citation>
    <scope>IDENTIFICATION</scope>
</reference>
<reference evidence="1 3" key="1">
    <citation type="journal article" date="2014" name="BMC Genomics">
        <title>Genome sequence of Anopheles sinensis provides insight into genetics basis of mosquito competence for malaria parasites.</title>
        <authorList>
            <person name="Zhou D."/>
            <person name="Zhang D."/>
            <person name="Ding G."/>
            <person name="Shi L."/>
            <person name="Hou Q."/>
            <person name="Ye Y."/>
            <person name="Xu Y."/>
            <person name="Zhou H."/>
            <person name="Xiong C."/>
            <person name="Li S."/>
            <person name="Yu J."/>
            <person name="Hong S."/>
            <person name="Yu X."/>
            <person name="Zou P."/>
            <person name="Chen C."/>
            <person name="Chang X."/>
            <person name="Wang W."/>
            <person name="Lv Y."/>
            <person name="Sun Y."/>
            <person name="Ma L."/>
            <person name="Shen B."/>
            <person name="Zhu C."/>
        </authorList>
    </citation>
    <scope>NUCLEOTIDE SEQUENCE [LARGE SCALE GENOMIC DNA]</scope>
</reference>
<organism evidence="1">
    <name type="scientific">Anopheles sinensis</name>
    <name type="common">Mosquito</name>
    <dbReference type="NCBI Taxonomy" id="74873"/>
    <lineage>
        <taxon>Eukaryota</taxon>
        <taxon>Metazoa</taxon>
        <taxon>Ecdysozoa</taxon>
        <taxon>Arthropoda</taxon>
        <taxon>Hexapoda</taxon>
        <taxon>Insecta</taxon>
        <taxon>Pterygota</taxon>
        <taxon>Neoptera</taxon>
        <taxon>Endopterygota</taxon>
        <taxon>Diptera</taxon>
        <taxon>Nematocera</taxon>
        <taxon>Culicoidea</taxon>
        <taxon>Culicidae</taxon>
        <taxon>Anophelinae</taxon>
        <taxon>Anopheles</taxon>
    </lineage>
</organism>
<keyword evidence="3" id="KW-1185">Reference proteome</keyword>
<gene>
    <name evidence="1" type="ORF">ZHAS_00019644</name>
</gene>
<dbReference type="AlphaFoldDB" id="A0A084WMY0"/>
<dbReference type="EMBL" id="ATLV01024527">
    <property type="status" value="NOT_ANNOTATED_CDS"/>
    <property type="molecule type" value="Genomic_DNA"/>
</dbReference>
<dbReference type="EMBL" id="KE525352">
    <property type="protein sequence ID" value="KFB51574.1"/>
    <property type="molecule type" value="Genomic_DNA"/>
</dbReference>
<evidence type="ECO:0000313" key="3">
    <source>
        <dbReference type="Proteomes" id="UP000030765"/>
    </source>
</evidence>
<evidence type="ECO:0000313" key="2">
    <source>
        <dbReference type="EnsemblMetazoa" id="ASIC019644-PA"/>
    </source>
</evidence>
<dbReference type="Proteomes" id="UP000030765">
    <property type="component" value="Unassembled WGS sequence"/>
</dbReference>
<evidence type="ECO:0000313" key="1">
    <source>
        <dbReference type="EMBL" id="KFB51574.1"/>
    </source>
</evidence>
<proteinExistence type="predicted"/>
<protein>
    <submittedName>
        <fullName evidence="1 2">Uncharacterized protein</fullName>
    </submittedName>
</protein>
<sequence length="77" mass="8605">MLLFKTDGYGDCNLFASTNLPERKDPAPTLAHSAAGRTEIRAPERAPSVQYTSRGPKFARTILHHVRHRMENAGWSV</sequence>